<sequence length="109" mass="12288">MDSESCRLVDKDDDLFFSSSSTNALIMSFIVILSRDVKRSARRSNDGRGNNDIMRTHLVLSFSDTHSDSKSSNLAVNNSLHFRRVPPLYVVLSNVTRLEIPFCNVVPIQ</sequence>
<dbReference type="EMBL" id="NJHN03000096">
    <property type="protein sequence ID" value="KAH9415515.1"/>
    <property type="molecule type" value="Genomic_DNA"/>
</dbReference>
<evidence type="ECO:0000256" key="1">
    <source>
        <dbReference type="SAM" id="Phobius"/>
    </source>
</evidence>
<proteinExistence type="predicted"/>
<dbReference type="Proteomes" id="UP000887458">
    <property type="component" value="Unassembled WGS sequence"/>
</dbReference>
<organism evidence="2 3">
    <name type="scientific">Dermatophagoides pteronyssinus</name>
    <name type="common">European house dust mite</name>
    <dbReference type="NCBI Taxonomy" id="6956"/>
    <lineage>
        <taxon>Eukaryota</taxon>
        <taxon>Metazoa</taxon>
        <taxon>Ecdysozoa</taxon>
        <taxon>Arthropoda</taxon>
        <taxon>Chelicerata</taxon>
        <taxon>Arachnida</taxon>
        <taxon>Acari</taxon>
        <taxon>Acariformes</taxon>
        <taxon>Sarcoptiformes</taxon>
        <taxon>Astigmata</taxon>
        <taxon>Psoroptidia</taxon>
        <taxon>Analgoidea</taxon>
        <taxon>Pyroglyphidae</taxon>
        <taxon>Dermatophagoidinae</taxon>
        <taxon>Dermatophagoides</taxon>
    </lineage>
</organism>
<feature type="transmembrane region" description="Helical" evidence="1">
    <location>
        <begin position="15"/>
        <end position="33"/>
    </location>
</feature>
<keyword evidence="1" id="KW-0472">Membrane</keyword>
<keyword evidence="3" id="KW-1185">Reference proteome</keyword>
<evidence type="ECO:0000313" key="3">
    <source>
        <dbReference type="Proteomes" id="UP000887458"/>
    </source>
</evidence>
<reference evidence="2 3" key="2">
    <citation type="journal article" date="2022" name="Mol. Biol. Evol.">
        <title>Comparative Genomics Reveals Insights into the Divergent Evolution of Astigmatic Mites and Household Pest Adaptations.</title>
        <authorList>
            <person name="Xiong Q."/>
            <person name="Wan A.T."/>
            <person name="Liu X."/>
            <person name="Fung C.S."/>
            <person name="Xiao X."/>
            <person name="Malainual N."/>
            <person name="Hou J."/>
            <person name="Wang L."/>
            <person name="Wang M."/>
            <person name="Yang K.Y."/>
            <person name="Cui Y."/>
            <person name="Leung E.L."/>
            <person name="Nong W."/>
            <person name="Shin S.K."/>
            <person name="Au S.W."/>
            <person name="Jeong K.Y."/>
            <person name="Chew F.T."/>
            <person name="Hui J.H."/>
            <person name="Leung T.F."/>
            <person name="Tungtrongchitr A."/>
            <person name="Zhong N."/>
            <person name="Liu Z."/>
            <person name="Tsui S.K."/>
        </authorList>
    </citation>
    <scope>NUCLEOTIDE SEQUENCE [LARGE SCALE GENOMIC DNA]</scope>
    <source>
        <strain evidence="2">Derp</strain>
    </source>
</reference>
<reference evidence="2 3" key="1">
    <citation type="journal article" date="2018" name="J. Allergy Clin. Immunol.">
        <title>High-quality assembly of Dermatophagoides pteronyssinus genome and transcriptome reveals a wide range of novel allergens.</title>
        <authorList>
            <person name="Liu X.Y."/>
            <person name="Yang K.Y."/>
            <person name="Wang M.Q."/>
            <person name="Kwok J.S."/>
            <person name="Zeng X."/>
            <person name="Yang Z."/>
            <person name="Xiao X.J."/>
            <person name="Lau C.P."/>
            <person name="Li Y."/>
            <person name="Huang Z.M."/>
            <person name="Ba J.G."/>
            <person name="Yim A.K."/>
            <person name="Ouyang C.Y."/>
            <person name="Ngai S.M."/>
            <person name="Chan T.F."/>
            <person name="Leung E.L."/>
            <person name="Liu L."/>
            <person name="Liu Z.G."/>
            <person name="Tsui S.K."/>
        </authorList>
    </citation>
    <scope>NUCLEOTIDE SEQUENCE [LARGE SCALE GENOMIC DNA]</scope>
    <source>
        <strain evidence="2">Derp</strain>
    </source>
</reference>
<name>A0ABQ8IZJ7_DERPT</name>
<comment type="caution">
    <text evidence="2">The sequence shown here is derived from an EMBL/GenBank/DDBJ whole genome shotgun (WGS) entry which is preliminary data.</text>
</comment>
<accession>A0ABQ8IZJ7</accession>
<keyword evidence="1" id="KW-0812">Transmembrane</keyword>
<evidence type="ECO:0000313" key="2">
    <source>
        <dbReference type="EMBL" id="KAH9415515.1"/>
    </source>
</evidence>
<keyword evidence="1" id="KW-1133">Transmembrane helix</keyword>
<protein>
    <submittedName>
        <fullName evidence="2">Uncharacterized protein</fullName>
    </submittedName>
</protein>
<gene>
    <name evidence="2" type="ORF">DERP_010371</name>
</gene>